<dbReference type="Pfam" id="PF06985">
    <property type="entry name" value="HET"/>
    <property type="match status" value="1"/>
</dbReference>
<organism evidence="2 3">
    <name type="scientific">Lasiosphaeria miniovina</name>
    <dbReference type="NCBI Taxonomy" id="1954250"/>
    <lineage>
        <taxon>Eukaryota</taxon>
        <taxon>Fungi</taxon>
        <taxon>Dikarya</taxon>
        <taxon>Ascomycota</taxon>
        <taxon>Pezizomycotina</taxon>
        <taxon>Sordariomycetes</taxon>
        <taxon>Sordariomycetidae</taxon>
        <taxon>Sordariales</taxon>
        <taxon>Lasiosphaeriaceae</taxon>
        <taxon>Lasiosphaeria</taxon>
    </lineage>
</organism>
<dbReference type="GeneID" id="85319665"/>
<dbReference type="InterPro" id="IPR010730">
    <property type="entry name" value="HET"/>
</dbReference>
<comment type="caution">
    <text evidence="2">The sequence shown here is derived from an EMBL/GenBank/DDBJ whole genome shotgun (WGS) entry which is preliminary data.</text>
</comment>
<dbReference type="Proteomes" id="UP001172101">
    <property type="component" value="Unassembled WGS sequence"/>
</dbReference>
<keyword evidence="3" id="KW-1185">Reference proteome</keyword>
<evidence type="ECO:0000259" key="1">
    <source>
        <dbReference type="Pfam" id="PF06985"/>
    </source>
</evidence>
<protein>
    <submittedName>
        <fullName evidence="2">Heterokaryon incompatibility protein-domain-containing protein</fullName>
    </submittedName>
</protein>
<dbReference type="EMBL" id="JAUIRO010000001">
    <property type="protein sequence ID" value="KAK0733064.1"/>
    <property type="molecule type" value="Genomic_DNA"/>
</dbReference>
<gene>
    <name evidence="2" type="ORF">B0T26DRAFT_631889</name>
</gene>
<reference evidence="2" key="1">
    <citation type="submission" date="2023-06" db="EMBL/GenBank/DDBJ databases">
        <title>Genome-scale phylogeny and comparative genomics of the fungal order Sordariales.</title>
        <authorList>
            <consortium name="Lawrence Berkeley National Laboratory"/>
            <person name="Hensen N."/>
            <person name="Bonometti L."/>
            <person name="Westerberg I."/>
            <person name="Brannstrom I.O."/>
            <person name="Guillou S."/>
            <person name="Cros-Aarteil S."/>
            <person name="Calhoun S."/>
            <person name="Haridas S."/>
            <person name="Kuo A."/>
            <person name="Mondo S."/>
            <person name="Pangilinan J."/>
            <person name="Riley R."/>
            <person name="LaButti K."/>
            <person name="Andreopoulos B."/>
            <person name="Lipzen A."/>
            <person name="Chen C."/>
            <person name="Yanf M."/>
            <person name="Daum C."/>
            <person name="Ng V."/>
            <person name="Clum A."/>
            <person name="Steindorff A."/>
            <person name="Ohm R."/>
            <person name="Martin F."/>
            <person name="Silar P."/>
            <person name="Natvig D."/>
            <person name="Lalanne C."/>
            <person name="Gautier V."/>
            <person name="Ament-velasquez S.L."/>
            <person name="Kruys A."/>
            <person name="Hutchinson M.I."/>
            <person name="Powell A.J."/>
            <person name="Barry K."/>
            <person name="Miller A.N."/>
            <person name="Grigoriev I.V."/>
            <person name="Debuchy R."/>
            <person name="Gladieux P."/>
            <person name="Thoren M.H."/>
            <person name="Johannesson H."/>
        </authorList>
    </citation>
    <scope>NUCLEOTIDE SEQUENCE</scope>
    <source>
        <strain evidence="2">SMH2392-1A</strain>
    </source>
</reference>
<dbReference type="PANTHER" id="PTHR33112">
    <property type="entry name" value="DOMAIN PROTEIN, PUTATIVE-RELATED"/>
    <property type="match status" value="1"/>
</dbReference>
<dbReference type="AlphaFoldDB" id="A0AA40BF20"/>
<dbReference type="RefSeq" id="XP_060301941.1">
    <property type="nucleotide sequence ID" value="XM_060436395.1"/>
</dbReference>
<feature type="domain" description="Heterokaryon incompatibility" evidence="1">
    <location>
        <begin position="88"/>
        <end position="231"/>
    </location>
</feature>
<sequence length="574" mass="62401">NAAGKKVLHDFIGHELPPNLAPDSQLSFARIRGWLEDCDRNHANCRAARPTFMPKRVIEVSSNADAGSEASAAPIRARLVRDAKVAPYIALSYCWGGDQPAKTTSALLPAYEQDIPVHTLPQTIRDALTVTHAIGFRYLWVDAMAIIQDDGPDKTDQIAQMHNIYRSASLTLAAAAAATSRDGFLRPRTQHRPSLLAARTDDSTFGHVLVAPMPQHALPLPLYTRAWTFQENQLATRTLAYGPREPVFRCLEAAHRDGGSSGVLAQVDAGGTSEHDAAVQLLRHQDPGSRRLGVDPGAGIEHPRAWGRVVAAYTQRALTVAADKLPAVAAVAEEYARTRPVSDYLAGLWREELLVQCLWAVAVQPLPSEVVPNSNPGSGGAEAEYRAPSWSWAALDAHVVPSDADSRVVLTAALLHAETTLHRGEASRFGMVAAGYLRLRCRVARAVWSNTGLRGGGAGRAVADSPAMWPDSYGLDERLTFSVDDHGLWPAGEEVAFWCAEVCSYLDGRKTSGEGLLLVEVTGEAREQLRRSLPGGEGAVFRRTGKAYFRSGYDRPYWFDDETLGVDWRELAVV</sequence>
<evidence type="ECO:0000313" key="2">
    <source>
        <dbReference type="EMBL" id="KAK0733064.1"/>
    </source>
</evidence>
<name>A0AA40BF20_9PEZI</name>
<dbReference type="PANTHER" id="PTHR33112:SF16">
    <property type="entry name" value="HETEROKARYON INCOMPATIBILITY DOMAIN-CONTAINING PROTEIN"/>
    <property type="match status" value="1"/>
</dbReference>
<feature type="non-terminal residue" evidence="2">
    <location>
        <position position="1"/>
    </location>
</feature>
<evidence type="ECO:0000313" key="3">
    <source>
        <dbReference type="Proteomes" id="UP001172101"/>
    </source>
</evidence>
<accession>A0AA40BF20</accession>
<proteinExistence type="predicted"/>